<dbReference type="OrthoDB" id="9808195at2"/>
<dbReference type="EMBL" id="QGNA01000004">
    <property type="protein sequence ID" value="PWS36001.1"/>
    <property type="molecule type" value="Genomic_DNA"/>
</dbReference>
<feature type="binding site" evidence="3">
    <location>
        <position position="101"/>
    </location>
    <ligand>
        <name>Zn(2+)</name>
        <dbReference type="ChEBI" id="CHEBI:29105"/>
        <label>1</label>
    </ligand>
</feature>
<dbReference type="GO" id="GO:0046872">
    <property type="term" value="F:metal ion binding"/>
    <property type="evidence" value="ECO:0007669"/>
    <property type="project" value="UniProtKB-KW"/>
</dbReference>
<name>A0A317FA36_9PROT</name>
<keyword evidence="5" id="KW-1185">Reference proteome</keyword>
<feature type="binding site" evidence="3">
    <location>
        <position position="135"/>
    </location>
    <ligand>
        <name>Zn(2+)</name>
        <dbReference type="ChEBI" id="CHEBI:29105"/>
        <label>2</label>
    </ligand>
</feature>
<accession>A0A317FA36</accession>
<dbReference type="AlphaFoldDB" id="A0A317FA36"/>
<dbReference type="GO" id="GO:0016813">
    <property type="term" value="F:hydrolase activity, acting on carbon-nitrogen (but not peptide) bonds, in linear amidines"/>
    <property type="evidence" value="ECO:0007669"/>
    <property type="project" value="InterPro"/>
</dbReference>
<feature type="binding site" evidence="3">
    <location>
        <position position="401"/>
    </location>
    <ligand>
        <name>Zn(2+)</name>
        <dbReference type="ChEBI" id="CHEBI:29105"/>
        <label>2</label>
    </ligand>
</feature>
<feature type="binding site" evidence="3">
    <location>
        <position position="101"/>
    </location>
    <ligand>
        <name>Zn(2+)</name>
        <dbReference type="ChEBI" id="CHEBI:29105"/>
        <label>2</label>
    </ligand>
</feature>
<dbReference type="SUPFAM" id="SSF53187">
    <property type="entry name" value="Zn-dependent exopeptidases"/>
    <property type="match status" value="1"/>
</dbReference>
<evidence type="ECO:0000256" key="2">
    <source>
        <dbReference type="ARBA" id="ARBA00022801"/>
    </source>
</evidence>
<dbReference type="Pfam" id="PF01546">
    <property type="entry name" value="Peptidase_M20"/>
    <property type="match status" value="1"/>
</dbReference>
<evidence type="ECO:0000256" key="3">
    <source>
        <dbReference type="PIRSR" id="PIRSR001235-1"/>
    </source>
</evidence>
<evidence type="ECO:0000313" key="4">
    <source>
        <dbReference type="EMBL" id="PWS36001.1"/>
    </source>
</evidence>
<dbReference type="Gene3D" id="3.30.70.360">
    <property type="match status" value="1"/>
</dbReference>
<dbReference type="PIRSF" id="PIRSF001235">
    <property type="entry name" value="Amidase_carbamoylase"/>
    <property type="match status" value="1"/>
</dbReference>
<dbReference type="InterPro" id="IPR010158">
    <property type="entry name" value="Amidase_Cbmase"/>
</dbReference>
<dbReference type="PANTHER" id="PTHR32494">
    <property type="entry name" value="ALLANTOATE DEIMINASE-RELATED"/>
    <property type="match status" value="1"/>
</dbReference>
<evidence type="ECO:0000256" key="1">
    <source>
        <dbReference type="ARBA" id="ARBA00006153"/>
    </source>
</evidence>
<dbReference type="Gene3D" id="3.40.630.10">
    <property type="entry name" value="Zn peptidases"/>
    <property type="match status" value="1"/>
</dbReference>
<feature type="binding site" evidence="3">
    <location>
        <position position="203"/>
    </location>
    <ligand>
        <name>Zn(2+)</name>
        <dbReference type="ChEBI" id="CHEBI:29105"/>
        <label>1</label>
    </ligand>
</feature>
<keyword evidence="3" id="KW-0479">Metal-binding</keyword>
<keyword evidence="3" id="KW-0862">Zinc</keyword>
<protein>
    <submittedName>
        <fullName evidence="4">Zn-dependent hydrolase</fullName>
    </submittedName>
</protein>
<comment type="caution">
    <text evidence="4">The sequence shown here is derived from an EMBL/GenBank/DDBJ whole genome shotgun (WGS) entry which is preliminary data.</text>
</comment>
<dbReference type="Proteomes" id="UP000245765">
    <property type="component" value="Unassembled WGS sequence"/>
</dbReference>
<comment type="similarity">
    <text evidence="1">Belongs to the peptidase M20 family.</text>
</comment>
<sequence length="431" mass="45861">MDLAVPAPLAIAPDLAALARDLFETLRAADHDGVGITRETYAAGETRAMRRIEAIAREAGLACAWDAAANLRVTLEGTDPALPAAACGSHLDSVPQGGNFDGAAGVIAGLIALLHAARGPRPARSLHLFVLRGEESAWYGRPYLGSSALFGQFDPAWLDLPNLHDPSLTLGAAMRREGADVDAVAARRVLCDPATLSHFVELHIEQAPVLVARRVPVGLVSGIRGNQRHPNGRAVGEAAHSGAVPRWLRRDAVLGAADFAMRLDASWRTLLERGEDLVMTFGIFTTDPREHAMTRVPGDLRFTLEWRSESEATLDAFGALAQAEAEEIARERGVRIALGPGVRTPPAAMDKRLLAHARAICTAAGLSHEVLASGAGHDAAIFSNVGVPTAMVFVRNEHGSHNPREAMEFDDFLHGAALLREVLLTGADALR</sequence>
<dbReference type="InterPro" id="IPR036264">
    <property type="entry name" value="Bact_exopeptidase_dim_dom"/>
</dbReference>
<proteinExistence type="inferred from homology"/>
<dbReference type="PANTHER" id="PTHR32494:SF5">
    <property type="entry name" value="ALLANTOATE AMIDOHYDROLASE"/>
    <property type="match status" value="1"/>
</dbReference>
<reference evidence="5" key="1">
    <citation type="submission" date="2018-05" db="EMBL/GenBank/DDBJ databases">
        <authorList>
            <person name="Du Z."/>
            <person name="Wang X."/>
        </authorList>
    </citation>
    <scope>NUCLEOTIDE SEQUENCE [LARGE SCALE GENOMIC DNA]</scope>
    <source>
        <strain evidence="5">CQN31</strain>
    </source>
</reference>
<comment type="cofactor">
    <cofactor evidence="3">
        <name>Zn(2+)</name>
        <dbReference type="ChEBI" id="CHEBI:29105"/>
    </cofactor>
    <text evidence="3">Binds 2 Zn(2+) ions per subunit.</text>
</comment>
<organism evidence="4 5">
    <name type="scientific">Falsiroseomonas bella</name>
    <dbReference type="NCBI Taxonomy" id="2184016"/>
    <lineage>
        <taxon>Bacteria</taxon>
        <taxon>Pseudomonadati</taxon>
        <taxon>Pseudomonadota</taxon>
        <taxon>Alphaproteobacteria</taxon>
        <taxon>Acetobacterales</taxon>
        <taxon>Roseomonadaceae</taxon>
        <taxon>Falsiroseomonas</taxon>
    </lineage>
</organism>
<dbReference type="SUPFAM" id="SSF55031">
    <property type="entry name" value="Bacterial exopeptidase dimerisation domain"/>
    <property type="match status" value="1"/>
</dbReference>
<keyword evidence="2 4" id="KW-0378">Hydrolase</keyword>
<dbReference type="RefSeq" id="WP_109872367.1">
    <property type="nucleotide sequence ID" value="NZ_QGNA01000004.1"/>
</dbReference>
<gene>
    <name evidence="4" type="ORF">DFH01_17690</name>
</gene>
<evidence type="ECO:0000313" key="5">
    <source>
        <dbReference type="Proteomes" id="UP000245765"/>
    </source>
</evidence>
<dbReference type="InterPro" id="IPR002933">
    <property type="entry name" value="Peptidase_M20"/>
</dbReference>
<dbReference type="NCBIfam" id="TIGR01879">
    <property type="entry name" value="hydantase"/>
    <property type="match status" value="1"/>
</dbReference>
<feature type="binding site" evidence="3">
    <location>
        <position position="90"/>
    </location>
    <ligand>
        <name>Zn(2+)</name>
        <dbReference type="ChEBI" id="CHEBI:29105"/>
        <label>1</label>
    </ligand>
</feature>